<dbReference type="RefSeq" id="WP_068769959.1">
    <property type="nucleotide sequence ID" value="NZ_CP109796.1"/>
</dbReference>
<dbReference type="STRING" id="1184151.AW736_08880"/>
<sequence length="324" mass="35218">MSLLADPQFCRLSLGIAGLLAVASLIGTALAFRARALPADDARRATIANLNARIRAWWVMAAVFGGALVAGRIAVVVLFGLLSLVALREFITLAPTRRGDHRALFWAFFIITPAHYYFVGAEWYGMFVLFIPVYAFLFLPVRAAIEGDCGHFLERTAIIQWGLMACVYCMSYAPAVLGLHLSVKQTVEMRTVENARLLVFLVAVVQLSDVFQYCWGKTLGRHKIAPTVSPGKTWEGFAGGILTVSALGAALWWATPFTPLQAGGISLALALAGFAGGLVMSAIKRDRGVKDYGAVIEGHGGVMDRLDSLCFAAPVFFHIVRFWF</sequence>
<name>A0A178IIE6_9BACT</name>
<feature type="transmembrane region" description="Helical" evidence="1">
    <location>
        <begin position="260"/>
        <end position="283"/>
    </location>
</feature>
<feature type="transmembrane region" description="Helical" evidence="1">
    <location>
        <begin position="12"/>
        <end position="36"/>
    </location>
</feature>
<feature type="transmembrane region" description="Helical" evidence="1">
    <location>
        <begin position="236"/>
        <end position="254"/>
    </location>
</feature>
<feature type="transmembrane region" description="Helical" evidence="1">
    <location>
        <begin position="157"/>
        <end position="177"/>
    </location>
</feature>
<feature type="transmembrane region" description="Helical" evidence="1">
    <location>
        <begin position="125"/>
        <end position="145"/>
    </location>
</feature>
<dbReference type="GO" id="GO:0009273">
    <property type="term" value="P:peptidoglycan-based cell wall biogenesis"/>
    <property type="evidence" value="ECO:0007669"/>
    <property type="project" value="TreeGrafter"/>
</dbReference>
<evidence type="ECO:0000313" key="3">
    <source>
        <dbReference type="Proteomes" id="UP000078486"/>
    </source>
</evidence>
<reference evidence="2 3" key="1">
    <citation type="submission" date="2016-01" db="EMBL/GenBank/DDBJ databases">
        <title>High potential of lignocellulose degradation of a new Verrucomicrobia species.</title>
        <authorList>
            <person name="Wang Y."/>
            <person name="Shi Y."/>
            <person name="Qiu Z."/>
            <person name="Liu S."/>
            <person name="Yang H."/>
        </authorList>
    </citation>
    <scope>NUCLEOTIDE SEQUENCE [LARGE SCALE GENOMIC DNA]</scope>
    <source>
        <strain evidence="2 3">TSB47</strain>
    </source>
</reference>
<dbReference type="OrthoDB" id="9799199at2"/>
<dbReference type="GO" id="GO:0016779">
    <property type="term" value="F:nucleotidyltransferase activity"/>
    <property type="evidence" value="ECO:0007669"/>
    <property type="project" value="UniProtKB-KW"/>
</dbReference>
<evidence type="ECO:0000256" key="1">
    <source>
        <dbReference type="SAM" id="Phobius"/>
    </source>
</evidence>
<proteinExistence type="predicted"/>
<dbReference type="EMBL" id="LRRQ01000111">
    <property type="protein sequence ID" value="OAM89007.1"/>
    <property type="molecule type" value="Genomic_DNA"/>
</dbReference>
<protein>
    <submittedName>
        <fullName evidence="2">Phosphatidate cytidylyltransferase</fullName>
    </submittedName>
</protein>
<dbReference type="PANTHER" id="PTHR43535:SF1">
    <property type="entry name" value="PHOSPHATIDATE CYTIDYLYLTRANSFERASE"/>
    <property type="match status" value="1"/>
</dbReference>
<keyword evidence="1" id="KW-0472">Membrane</keyword>
<dbReference type="AlphaFoldDB" id="A0A178IIE6"/>
<keyword evidence="2" id="KW-0548">Nucleotidyltransferase</keyword>
<keyword evidence="1" id="KW-1133">Transmembrane helix</keyword>
<evidence type="ECO:0000313" key="2">
    <source>
        <dbReference type="EMBL" id="OAM89007.1"/>
    </source>
</evidence>
<dbReference type="Proteomes" id="UP000078486">
    <property type="component" value="Unassembled WGS sequence"/>
</dbReference>
<organism evidence="2 3">
    <name type="scientific">Termitidicoccus mucosus</name>
    <dbReference type="NCBI Taxonomy" id="1184151"/>
    <lineage>
        <taxon>Bacteria</taxon>
        <taxon>Pseudomonadati</taxon>
        <taxon>Verrucomicrobiota</taxon>
        <taxon>Opitutia</taxon>
        <taxon>Opitutales</taxon>
        <taxon>Opitutaceae</taxon>
        <taxon>Termitidicoccus</taxon>
    </lineage>
</organism>
<dbReference type="GO" id="GO:0005886">
    <property type="term" value="C:plasma membrane"/>
    <property type="evidence" value="ECO:0007669"/>
    <property type="project" value="TreeGrafter"/>
</dbReference>
<dbReference type="PANTHER" id="PTHR43535">
    <property type="entry name" value="PHOSPHATIDATE CYTIDYLYLTRANSFERASE"/>
    <property type="match status" value="1"/>
</dbReference>
<feature type="transmembrane region" description="Helical" evidence="1">
    <location>
        <begin position="56"/>
        <end position="82"/>
    </location>
</feature>
<accession>A0A178IIE6</accession>
<keyword evidence="1" id="KW-0812">Transmembrane</keyword>
<gene>
    <name evidence="2" type="ORF">AW736_08880</name>
</gene>
<keyword evidence="2" id="KW-0808">Transferase</keyword>
<keyword evidence="3" id="KW-1185">Reference proteome</keyword>
<comment type="caution">
    <text evidence="2">The sequence shown here is derived from an EMBL/GenBank/DDBJ whole genome shotgun (WGS) entry which is preliminary data.</text>
</comment>
<feature type="transmembrane region" description="Helical" evidence="1">
    <location>
        <begin position="197"/>
        <end position="215"/>
    </location>
</feature>
<dbReference type="Pfam" id="PF01148">
    <property type="entry name" value="CTP_transf_1"/>
    <property type="match status" value="1"/>
</dbReference>
<feature type="transmembrane region" description="Helical" evidence="1">
    <location>
        <begin position="103"/>
        <end position="119"/>
    </location>
</feature>